<comment type="caution">
    <text evidence="1">The sequence shown here is derived from an EMBL/GenBank/DDBJ whole genome shotgun (WGS) entry which is preliminary data.</text>
</comment>
<name>A0A5U1EZK1_SALER</name>
<evidence type="ECO:0000313" key="1">
    <source>
        <dbReference type="EMBL" id="EBO6758264.1"/>
    </source>
</evidence>
<evidence type="ECO:0000313" key="2">
    <source>
        <dbReference type="EMBL" id="ECJ9818031.1"/>
    </source>
</evidence>
<gene>
    <name evidence="1" type="ORF">DXG67_03545</name>
    <name evidence="2" type="ORF">FQP97_01250</name>
</gene>
<dbReference type="AlphaFoldDB" id="A0A5U1EZK1"/>
<sequence>MRSEKWYSTFSNKLMSLHALKTSLASLTLLPGAPTKTRNPTKQSINEIVVIRLFLLVTKWLYKRASAEAETIRAELASLEQPAKIADAYIIISSFLEILSNVVNKHIEYVKIIQKVVVQR</sequence>
<dbReference type="EMBL" id="AAJAEC010000002">
    <property type="protein sequence ID" value="ECJ9818031.1"/>
    <property type="molecule type" value="Genomic_DNA"/>
</dbReference>
<proteinExistence type="predicted"/>
<reference evidence="1" key="1">
    <citation type="submission" date="2018-07" db="EMBL/GenBank/DDBJ databases">
        <authorList>
            <consortium name="PulseNet: The National Subtyping Network for Foodborne Disease Surveillance"/>
            <person name="Tarr C.L."/>
            <person name="Trees E."/>
            <person name="Katz L.S."/>
            <person name="Carleton-Romer H.A."/>
            <person name="Stroika S."/>
            <person name="Kucerova Z."/>
            <person name="Roache K.F."/>
            <person name="Sabol A.L."/>
            <person name="Besser J."/>
            <person name="Gerner-Smidt P."/>
        </authorList>
    </citation>
    <scope>NUCLEOTIDE SEQUENCE</scope>
    <source>
        <strain evidence="1">PNUSAS047532</strain>
        <strain evidence="2">PNUSAS085013</strain>
    </source>
</reference>
<dbReference type="EMBL" id="AAGJGS010000002">
    <property type="protein sequence ID" value="EBO6758264.1"/>
    <property type="molecule type" value="Genomic_DNA"/>
</dbReference>
<protein>
    <submittedName>
        <fullName evidence="1">Uncharacterized protein</fullName>
    </submittedName>
</protein>
<accession>A0A5U1EZK1</accession>
<organism evidence="1">
    <name type="scientific">Salmonella enterica</name>
    <name type="common">Salmonella choleraesuis</name>
    <dbReference type="NCBI Taxonomy" id="28901"/>
    <lineage>
        <taxon>Bacteria</taxon>
        <taxon>Pseudomonadati</taxon>
        <taxon>Pseudomonadota</taxon>
        <taxon>Gammaproteobacteria</taxon>
        <taxon>Enterobacterales</taxon>
        <taxon>Enterobacteriaceae</taxon>
        <taxon>Salmonella</taxon>
    </lineage>
</organism>